<name>A0A9P0D863_PHACE</name>
<feature type="region of interest" description="Disordered" evidence="1">
    <location>
        <begin position="401"/>
        <end position="420"/>
    </location>
</feature>
<sequence>MSVSLKSSSGDSKRSNLSNASKHAGNTKQSSSSKSSSKTQESAEQPEEHVQPEFPESNFKSILASARARKKPTLDEFKRGTIEKTTLFSKTMTLDSAEVLFEKKSEEPSILVTGFGLRNLRSLQDALEEDEQKRLLELYKYQKPIVEEHVLKEEADTLKHSISSGSSTTTRDISTKSAETETELTTAHSDISGQKLQLHYLMGLQHQAIEEHTEESPYQSRDQPDFVYSNSIPMQQAQRYLRVHRIFDFFQFITAHLLGSLPANPVEFIIELLNKCLLYRSGLGKPPLLYDETHILQLFKLMDRMNTGFIEKDQYKQGLITLGVCEYNKFPQMTADNMVSKETFIEEAMRGELCLFNDLIRERRTRKVVMQDELQKASVDVLSKDSAGPYFMPSELFRSLKKEQKPGGKKSAPMSYFGEG</sequence>
<evidence type="ECO:0000313" key="3">
    <source>
        <dbReference type="EMBL" id="CAH1116002.1"/>
    </source>
</evidence>
<organism evidence="3 4">
    <name type="scientific">Phaedon cochleariae</name>
    <name type="common">Mustard beetle</name>
    <dbReference type="NCBI Taxonomy" id="80249"/>
    <lineage>
        <taxon>Eukaryota</taxon>
        <taxon>Metazoa</taxon>
        <taxon>Ecdysozoa</taxon>
        <taxon>Arthropoda</taxon>
        <taxon>Hexapoda</taxon>
        <taxon>Insecta</taxon>
        <taxon>Pterygota</taxon>
        <taxon>Neoptera</taxon>
        <taxon>Endopterygota</taxon>
        <taxon>Coleoptera</taxon>
        <taxon>Polyphaga</taxon>
        <taxon>Cucujiformia</taxon>
        <taxon>Chrysomeloidea</taxon>
        <taxon>Chrysomelidae</taxon>
        <taxon>Chrysomelinae</taxon>
        <taxon>Chrysomelini</taxon>
        <taxon>Phaedon</taxon>
    </lineage>
</organism>
<dbReference type="InterPro" id="IPR002048">
    <property type="entry name" value="EF_hand_dom"/>
</dbReference>
<feature type="region of interest" description="Disordered" evidence="1">
    <location>
        <begin position="157"/>
        <end position="188"/>
    </location>
</feature>
<reference evidence="3" key="1">
    <citation type="submission" date="2022-01" db="EMBL/GenBank/DDBJ databases">
        <authorList>
            <person name="King R."/>
        </authorList>
    </citation>
    <scope>NUCLEOTIDE SEQUENCE</scope>
</reference>
<evidence type="ECO:0000256" key="1">
    <source>
        <dbReference type="SAM" id="MobiDB-lite"/>
    </source>
</evidence>
<dbReference type="EMBL" id="OU896707">
    <property type="protein sequence ID" value="CAH1116002.1"/>
    <property type="molecule type" value="Genomic_DNA"/>
</dbReference>
<proteinExistence type="predicted"/>
<gene>
    <name evidence="3" type="ORF">PHAECO_LOCUS165</name>
</gene>
<dbReference type="Proteomes" id="UP001153737">
    <property type="component" value="Chromosome 1"/>
</dbReference>
<reference evidence="3" key="2">
    <citation type="submission" date="2022-10" db="EMBL/GenBank/DDBJ databases">
        <authorList>
            <consortium name="ENA_rothamsted_submissions"/>
            <consortium name="culmorum"/>
            <person name="King R."/>
        </authorList>
    </citation>
    <scope>NUCLEOTIDE SEQUENCE</scope>
</reference>
<dbReference type="InterPro" id="IPR039879">
    <property type="entry name" value="EFC10"/>
</dbReference>
<feature type="compositionally biased region" description="Low complexity" evidence="1">
    <location>
        <begin position="1"/>
        <end position="19"/>
    </location>
</feature>
<dbReference type="InterPro" id="IPR056587">
    <property type="entry name" value="EF_EFCAB10_C"/>
</dbReference>
<dbReference type="PROSITE" id="PS50222">
    <property type="entry name" value="EF_HAND_2"/>
    <property type="match status" value="1"/>
</dbReference>
<feature type="region of interest" description="Disordered" evidence="1">
    <location>
        <begin position="1"/>
        <end position="57"/>
    </location>
</feature>
<dbReference type="OrthoDB" id="10260455at2759"/>
<dbReference type="PANTHER" id="PTHR21847">
    <property type="entry name" value="EF-HAND CALCIUM-BINDING DOMAIN-CONTAINING PROTEIN 10"/>
    <property type="match status" value="1"/>
</dbReference>
<protein>
    <recommendedName>
        <fullName evidence="2">EF-hand domain-containing protein</fullName>
    </recommendedName>
</protein>
<dbReference type="PANTHER" id="PTHR21847:SF1">
    <property type="entry name" value="EF-HAND CALCIUM-BINDING DOMAIN-CONTAINING PROTEIN 10"/>
    <property type="match status" value="1"/>
</dbReference>
<dbReference type="GO" id="GO:0005509">
    <property type="term" value="F:calcium ion binding"/>
    <property type="evidence" value="ECO:0007669"/>
    <property type="project" value="InterPro"/>
</dbReference>
<evidence type="ECO:0000313" key="4">
    <source>
        <dbReference type="Proteomes" id="UP001153737"/>
    </source>
</evidence>
<accession>A0A9P0D863</accession>
<feature type="domain" description="EF-hand" evidence="2">
    <location>
        <begin position="290"/>
        <end position="325"/>
    </location>
</feature>
<feature type="compositionally biased region" description="Low complexity" evidence="1">
    <location>
        <begin position="27"/>
        <end position="40"/>
    </location>
</feature>
<dbReference type="AlphaFoldDB" id="A0A9P0D863"/>
<evidence type="ECO:0000259" key="2">
    <source>
        <dbReference type="PROSITE" id="PS50222"/>
    </source>
</evidence>
<dbReference type="Pfam" id="PF24548">
    <property type="entry name" value="EF_EFCAB10_C"/>
    <property type="match status" value="1"/>
</dbReference>
<feature type="compositionally biased region" description="Polar residues" evidence="1">
    <location>
        <begin position="160"/>
        <end position="188"/>
    </location>
</feature>
<keyword evidence="4" id="KW-1185">Reference proteome</keyword>